<reference evidence="3" key="1">
    <citation type="submission" date="2020-11" db="EMBL/GenBank/DDBJ databases">
        <title>Carbohydrate-dependent, anaerobic sulfur respiration: A novel catabolism in halophilic archaea.</title>
        <authorList>
            <person name="Sorokin D.Y."/>
            <person name="Messina E."/>
            <person name="Smedile F."/>
            <person name="La Cono V."/>
            <person name="Hallsworth J.E."/>
            <person name="Yakimov M.M."/>
        </authorList>
    </citation>
    <scope>NUCLEOTIDE SEQUENCE</scope>
    <source>
        <strain evidence="3">HSR12-1</strain>
    </source>
</reference>
<accession>A0A897N630</accession>
<keyword evidence="2" id="KW-0812">Transmembrane</keyword>
<evidence type="ECO:0000313" key="4">
    <source>
        <dbReference type="Proteomes" id="UP000663525"/>
    </source>
</evidence>
<sequence>MIDWLREGATASSEAESDRNGLLSTRREWHALIVGLAVGVVAGLTERWELAGVATAIVLGVREAGGALQELRREPWYALGGLVLGIVATVVATALG</sequence>
<protein>
    <submittedName>
        <fullName evidence="3">Uncharacterized protein</fullName>
    </submittedName>
</protein>
<proteinExistence type="predicted"/>
<dbReference type="GeneID" id="68855712"/>
<evidence type="ECO:0000256" key="1">
    <source>
        <dbReference type="SAM" id="MobiDB-lite"/>
    </source>
</evidence>
<keyword evidence="2" id="KW-0472">Membrane</keyword>
<evidence type="ECO:0000256" key="2">
    <source>
        <dbReference type="SAM" id="Phobius"/>
    </source>
</evidence>
<gene>
    <name evidence="3" type="ORF">HSR121_2144</name>
</gene>
<feature type="region of interest" description="Disordered" evidence="1">
    <location>
        <begin position="1"/>
        <end position="20"/>
    </location>
</feature>
<name>A0A897N630_9EURY</name>
<dbReference type="AlphaFoldDB" id="A0A897N630"/>
<feature type="transmembrane region" description="Helical" evidence="2">
    <location>
        <begin position="76"/>
        <end position="95"/>
    </location>
</feature>
<organism evidence="3 4">
    <name type="scientific">Halapricum desulfuricans</name>
    <dbReference type="NCBI Taxonomy" id="2841257"/>
    <lineage>
        <taxon>Archaea</taxon>
        <taxon>Methanobacteriati</taxon>
        <taxon>Methanobacteriota</taxon>
        <taxon>Stenosarchaea group</taxon>
        <taxon>Halobacteria</taxon>
        <taxon>Halobacteriales</taxon>
        <taxon>Haloarculaceae</taxon>
        <taxon>Halapricum</taxon>
    </lineage>
</organism>
<keyword evidence="2" id="KW-1133">Transmembrane helix</keyword>
<dbReference type="EMBL" id="CP064787">
    <property type="protein sequence ID" value="QSG06475.1"/>
    <property type="molecule type" value="Genomic_DNA"/>
</dbReference>
<evidence type="ECO:0000313" key="3">
    <source>
        <dbReference type="EMBL" id="QSG06475.1"/>
    </source>
</evidence>
<dbReference type="RefSeq" id="WP_229112952.1">
    <property type="nucleotide sequence ID" value="NZ_CP064787.1"/>
</dbReference>
<dbReference type="Proteomes" id="UP000663525">
    <property type="component" value="Chromosome"/>
</dbReference>